<dbReference type="Pfam" id="PF00106">
    <property type="entry name" value="adh_short"/>
    <property type="match status" value="1"/>
</dbReference>
<organism evidence="5 6">
    <name type="scientific">Agrocybe pediades</name>
    <dbReference type="NCBI Taxonomy" id="84607"/>
    <lineage>
        <taxon>Eukaryota</taxon>
        <taxon>Fungi</taxon>
        <taxon>Dikarya</taxon>
        <taxon>Basidiomycota</taxon>
        <taxon>Agaricomycotina</taxon>
        <taxon>Agaricomycetes</taxon>
        <taxon>Agaricomycetidae</taxon>
        <taxon>Agaricales</taxon>
        <taxon>Agaricineae</taxon>
        <taxon>Strophariaceae</taxon>
        <taxon>Agrocybe</taxon>
    </lineage>
</organism>
<protein>
    <recommendedName>
        <fullName evidence="7">NAD(P)-binding protein</fullName>
    </recommendedName>
</protein>
<reference evidence="5 6" key="1">
    <citation type="submission" date="2019-12" db="EMBL/GenBank/DDBJ databases">
        <authorList>
            <person name="Floudas D."/>
            <person name="Bentzer J."/>
            <person name="Ahren D."/>
            <person name="Johansson T."/>
            <person name="Persson P."/>
            <person name="Tunlid A."/>
        </authorList>
    </citation>
    <scope>NUCLEOTIDE SEQUENCE [LARGE SCALE GENOMIC DNA]</scope>
    <source>
        <strain evidence="5 6">CBS 102.39</strain>
    </source>
</reference>
<keyword evidence="3" id="KW-0560">Oxidoreductase</keyword>
<gene>
    <name evidence="5" type="ORF">D9613_003428</name>
</gene>
<dbReference type="InterPro" id="IPR051911">
    <property type="entry name" value="SDR_oxidoreductase"/>
</dbReference>
<evidence type="ECO:0000256" key="1">
    <source>
        <dbReference type="ARBA" id="ARBA00006484"/>
    </source>
</evidence>
<dbReference type="InterPro" id="IPR002347">
    <property type="entry name" value="SDR_fam"/>
</dbReference>
<evidence type="ECO:0000313" key="6">
    <source>
        <dbReference type="Proteomes" id="UP000521872"/>
    </source>
</evidence>
<sequence>MDHALQSNSAQSGAGLKCYIRLGEYQAASHCINRQGRIEKMTFTWLVTGSSSGFGRSITEAALKNGDNVIATLRKPSDLDSLVASSSPSQLLVLKCDVSSESDIRNAFEEGLAKFGTIDIVFNNAGFAILGEAESTPNDAAKQLFDVNFWGAANVSREAVRVFREVNGKEKGGWLLNVSSAAGILGFPACSYYCASKFALEGFTESLAQELDPSWNIKVTLLEFGTFRTKGLGSNMVTFTAVPAYEGENLPSQIARTYFSDPENSPSDAYKAALRIVEMSQLRYKEGAKLPLHWVIGKDSVQNCTRKLKSMLGEIEEFESWSDNLLLSDEYKPFSS</sequence>
<keyword evidence="6" id="KW-1185">Reference proteome</keyword>
<dbReference type="AlphaFoldDB" id="A0A8H4QPV9"/>
<name>A0A8H4QPV9_9AGAR</name>
<evidence type="ECO:0008006" key="7">
    <source>
        <dbReference type="Google" id="ProtNLM"/>
    </source>
</evidence>
<dbReference type="InterPro" id="IPR036291">
    <property type="entry name" value="NAD(P)-bd_dom_sf"/>
</dbReference>
<evidence type="ECO:0000256" key="2">
    <source>
        <dbReference type="ARBA" id="ARBA00022857"/>
    </source>
</evidence>
<comment type="similarity">
    <text evidence="1 4">Belongs to the short-chain dehydrogenases/reductases (SDR) family.</text>
</comment>
<dbReference type="PRINTS" id="PR00081">
    <property type="entry name" value="GDHRDH"/>
</dbReference>
<dbReference type="PRINTS" id="PR00080">
    <property type="entry name" value="SDRFAMILY"/>
</dbReference>
<dbReference type="PANTHER" id="PTHR43976">
    <property type="entry name" value="SHORT CHAIN DEHYDROGENASE"/>
    <property type="match status" value="1"/>
</dbReference>
<dbReference type="PANTHER" id="PTHR43976:SF16">
    <property type="entry name" value="SHORT-CHAIN DEHYDROGENASE_REDUCTASE FAMILY PROTEIN"/>
    <property type="match status" value="1"/>
</dbReference>
<comment type="caution">
    <text evidence="5">The sequence shown here is derived from an EMBL/GenBank/DDBJ whole genome shotgun (WGS) entry which is preliminary data.</text>
</comment>
<dbReference type="GO" id="GO:0016491">
    <property type="term" value="F:oxidoreductase activity"/>
    <property type="evidence" value="ECO:0007669"/>
    <property type="project" value="UniProtKB-KW"/>
</dbReference>
<dbReference type="SUPFAM" id="SSF51735">
    <property type="entry name" value="NAD(P)-binding Rossmann-fold domains"/>
    <property type="match status" value="1"/>
</dbReference>
<dbReference type="Proteomes" id="UP000521872">
    <property type="component" value="Unassembled WGS sequence"/>
</dbReference>
<evidence type="ECO:0000313" key="5">
    <source>
        <dbReference type="EMBL" id="KAF4614605.1"/>
    </source>
</evidence>
<dbReference type="CDD" id="cd05374">
    <property type="entry name" value="17beta-HSD-like_SDR_c"/>
    <property type="match status" value="1"/>
</dbReference>
<dbReference type="Gene3D" id="3.40.50.720">
    <property type="entry name" value="NAD(P)-binding Rossmann-like Domain"/>
    <property type="match status" value="1"/>
</dbReference>
<accession>A0A8H4QPV9</accession>
<dbReference type="InterPro" id="IPR020904">
    <property type="entry name" value="Sc_DH/Rdtase_CS"/>
</dbReference>
<evidence type="ECO:0000256" key="3">
    <source>
        <dbReference type="ARBA" id="ARBA00023002"/>
    </source>
</evidence>
<dbReference type="PROSITE" id="PS00061">
    <property type="entry name" value="ADH_SHORT"/>
    <property type="match status" value="1"/>
</dbReference>
<evidence type="ECO:0000256" key="4">
    <source>
        <dbReference type="RuleBase" id="RU000363"/>
    </source>
</evidence>
<dbReference type="EMBL" id="JAACJL010000044">
    <property type="protein sequence ID" value="KAF4614605.1"/>
    <property type="molecule type" value="Genomic_DNA"/>
</dbReference>
<proteinExistence type="inferred from homology"/>
<keyword evidence="2" id="KW-0521">NADP</keyword>